<name>G6AE16_9BACT</name>
<dbReference type="InterPro" id="IPR003029">
    <property type="entry name" value="S1_domain"/>
</dbReference>
<dbReference type="Proteomes" id="UP000004597">
    <property type="component" value="Unassembled WGS sequence"/>
</dbReference>
<dbReference type="GO" id="GO:0003729">
    <property type="term" value="F:mRNA binding"/>
    <property type="evidence" value="ECO:0007669"/>
    <property type="project" value="UniProtKB-ARBA"/>
</dbReference>
<protein>
    <recommendedName>
        <fullName evidence="1">S1 motif domain-containing protein</fullName>
    </recommendedName>
</protein>
<dbReference type="Pfam" id="PF00575">
    <property type="entry name" value="S1"/>
    <property type="match status" value="1"/>
</dbReference>
<feature type="domain" description="S1 motif" evidence="1">
    <location>
        <begin position="1"/>
        <end position="69"/>
    </location>
</feature>
<dbReference type="FunFam" id="2.40.50.140:FF:000051">
    <property type="entry name" value="RNA-binding transcriptional accessory protein"/>
    <property type="match status" value="1"/>
</dbReference>
<evidence type="ECO:0000313" key="3">
    <source>
        <dbReference type="Proteomes" id="UP000004597"/>
    </source>
</evidence>
<dbReference type="PANTHER" id="PTHR10724:SF10">
    <property type="entry name" value="S1 RNA-BINDING DOMAIN-CONTAINING PROTEIN 1"/>
    <property type="match status" value="1"/>
</dbReference>
<dbReference type="EMBL" id="AFXP01000003">
    <property type="protein sequence ID" value="EHG17015.1"/>
    <property type="molecule type" value="Genomic_DNA"/>
</dbReference>
<organism evidence="2 3">
    <name type="scientific">Prevotella histicola F0411</name>
    <dbReference type="NCBI Taxonomy" id="857291"/>
    <lineage>
        <taxon>Bacteria</taxon>
        <taxon>Pseudomonadati</taxon>
        <taxon>Bacteroidota</taxon>
        <taxon>Bacteroidia</taxon>
        <taxon>Bacteroidales</taxon>
        <taxon>Prevotellaceae</taxon>
        <taxon>Prevotella</taxon>
    </lineage>
</organism>
<dbReference type="HOGENOM" id="CLU_128762_3_0_10"/>
<sequence>MELLGIVTNITNFGVFVDIGVHQDGLVHISQLSDRFVTDPTQVIRLHQHVRVCVVEVDMHRKRIGLSMKNIKQ</sequence>
<reference evidence="2 3" key="1">
    <citation type="submission" date="2011-10" db="EMBL/GenBank/DDBJ databases">
        <title>The Genome Sequence of Prevotella histicola F0411.</title>
        <authorList>
            <consortium name="The Broad Institute Genome Sequencing Platform"/>
            <person name="Earl A."/>
            <person name="Ward D."/>
            <person name="Feldgarden M."/>
            <person name="Gevers D."/>
            <person name="Izard J."/>
            <person name="Ganesan A."/>
            <person name="Blanton J.M."/>
            <person name="Baranova O.V."/>
            <person name="Tanner A.C."/>
            <person name="Mathney J.M.J."/>
            <person name="Dewhirst F.E."/>
            <person name="Young S.K."/>
            <person name="Zeng Q."/>
            <person name="Gargeya S."/>
            <person name="Fitzgerald M."/>
            <person name="Haas B."/>
            <person name="Abouelleil A."/>
            <person name="Alvarado L."/>
            <person name="Arachchi H.M."/>
            <person name="Berlin A."/>
            <person name="Brown A."/>
            <person name="Chapman S.B."/>
            <person name="Chen Z."/>
            <person name="Dunbar C."/>
            <person name="Freedman E."/>
            <person name="Gearin G."/>
            <person name="Gellesch M."/>
            <person name="Goldberg J."/>
            <person name="Griggs A."/>
            <person name="Gujja S."/>
            <person name="Heiman D."/>
            <person name="Howarth C."/>
            <person name="Larson L."/>
            <person name="Lui A."/>
            <person name="MacDonald P.J.P."/>
            <person name="Montmayeur A."/>
            <person name="Murphy C."/>
            <person name="Neiman D."/>
            <person name="Pearson M."/>
            <person name="Priest M."/>
            <person name="Roberts A."/>
            <person name="Saif S."/>
            <person name="Shea T."/>
            <person name="Shenoy N."/>
            <person name="Sisk P."/>
            <person name="Stolte C."/>
            <person name="Sykes S."/>
            <person name="Wortman J."/>
            <person name="Nusbaum C."/>
            <person name="Birren B."/>
        </authorList>
    </citation>
    <scope>NUCLEOTIDE SEQUENCE [LARGE SCALE GENOMIC DNA]</scope>
    <source>
        <strain evidence="2 3">F0411</strain>
    </source>
</reference>
<dbReference type="STRING" id="857291.HMPREF9138_00343"/>
<dbReference type="PATRIC" id="fig|857291.3.peg.340"/>
<keyword evidence="3" id="KW-1185">Reference proteome</keyword>
<accession>G6AE16</accession>
<dbReference type="SUPFAM" id="SSF50249">
    <property type="entry name" value="Nucleic acid-binding proteins"/>
    <property type="match status" value="1"/>
</dbReference>
<dbReference type="InterPro" id="IPR012340">
    <property type="entry name" value="NA-bd_OB-fold"/>
</dbReference>
<dbReference type="SMART" id="SM00316">
    <property type="entry name" value="S1"/>
    <property type="match status" value="1"/>
</dbReference>
<dbReference type="AlphaFoldDB" id="G6AE16"/>
<evidence type="ECO:0000259" key="1">
    <source>
        <dbReference type="PROSITE" id="PS50126"/>
    </source>
</evidence>
<gene>
    <name evidence="2" type="ORF">HMPREF9138_00343</name>
</gene>
<dbReference type="GO" id="GO:0003735">
    <property type="term" value="F:structural constituent of ribosome"/>
    <property type="evidence" value="ECO:0007669"/>
    <property type="project" value="TreeGrafter"/>
</dbReference>
<dbReference type="InterPro" id="IPR050437">
    <property type="entry name" value="Ribos_protein_bS1-like"/>
</dbReference>
<evidence type="ECO:0000313" key="2">
    <source>
        <dbReference type="EMBL" id="EHG17015.1"/>
    </source>
</evidence>
<dbReference type="GO" id="GO:0006412">
    <property type="term" value="P:translation"/>
    <property type="evidence" value="ECO:0007669"/>
    <property type="project" value="TreeGrafter"/>
</dbReference>
<dbReference type="PANTHER" id="PTHR10724">
    <property type="entry name" value="30S RIBOSOMAL PROTEIN S1"/>
    <property type="match status" value="1"/>
</dbReference>
<dbReference type="GO" id="GO:0005737">
    <property type="term" value="C:cytoplasm"/>
    <property type="evidence" value="ECO:0007669"/>
    <property type="project" value="UniProtKB-ARBA"/>
</dbReference>
<dbReference type="Gene3D" id="2.40.50.140">
    <property type="entry name" value="Nucleic acid-binding proteins"/>
    <property type="match status" value="1"/>
</dbReference>
<comment type="caution">
    <text evidence="2">The sequence shown here is derived from an EMBL/GenBank/DDBJ whole genome shotgun (WGS) entry which is preliminary data.</text>
</comment>
<dbReference type="PROSITE" id="PS50126">
    <property type="entry name" value="S1"/>
    <property type="match status" value="1"/>
</dbReference>
<proteinExistence type="predicted"/>